<organism evidence="1 2">
    <name type="scientific">Candidatus Falkowbacteria bacterium CG10_big_fil_rev_8_21_14_0_10_37_6</name>
    <dbReference type="NCBI Taxonomy" id="1974563"/>
    <lineage>
        <taxon>Bacteria</taxon>
        <taxon>Candidatus Falkowiibacteriota</taxon>
    </lineage>
</organism>
<protein>
    <submittedName>
        <fullName evidence="1">Uncharacterized protein</fullName>
    </submittedName>
</protein>
<comment type="caution">
    <text evidence="1">The sequence shown here is derived from an EMBL/GenBank/DDBJ whole genome shotgun (WGS) entry which is preliminary data.</text>
</comment>
<proteinExistence type="predicted"/>
<name>A0A2H0V752_9BACT</name>
<reference evidence="2" key="1">
    <citation type="submission" date="2017-09" db="EMBL/GenBank/DDBJ databases">
        <title>Depth-based differentiation of microbial function through sediment-hosted aquifers and enrichment of novel symbionts in the deep terrestrial subsurface.</title>
        <authorList>
            <person name="Probst A.J."/>
            <person name="Ladd B."/>
            <person name="Jarett J.K."/>
            <person name="Geller-Mcgrath D.E."/>
            <person name="Sieber C.M.K."/>
            <person name="Emerson J.B."/>
            <person name="Anantharaman K."/>
            <person name="Thomas B.C."/>
            <person name="Malmstrom R."/>
            <person name="Stieglmeier M."/>
            <person name="Klingl A."/>
            <person name="Woyke T."/>
            <person name="Ryan C.M."/>
            <person name="Banfield J.F."/>
        </authorList>
    </citation>
    <scope>NUCLEOTIDE SEQUENCE [LARGE SCALE GENOMIC DNA]</scope>
</reference>
<evidence type="ECO:0000313" key="1">
    <source>
        <dbReference type="EMBL" id="PIR94913.1"/>
    </source>
</evidence>
<gene>
    <name evidence="1" type="ORF">COT95_01580</name>
</gene>
<dbReference type="AlphaFoldDB" id="A0A2H0V752"/>
<dbReference type="Proteomes" id="UP000228614">
    <property type="component" value="Unassembled WGS sequence"/>
</dbReference>
<dbReference type="EMBL" id="PFAN01000081">
    <property type="protein sequence ID" value="PIR94913.1"/>
    <property type="molecule type" value="Genomic_DNA"/>
</dbReference>
<sequence length="141" mass="16504">MQNRQGNSGKERKMLCRYCNRSLSPTDNLELENSVLMVCGRERCRLKRLKCLLSKPFIEQLFSVDVNVVQTVDAAKKFFSVVRKRMFNYIKNHDFMDDEFVANISYLIQLLLVVSHFANIRKVVVNLHKELPPLIWEKIAA</sequence>
<evidence type="ECO:0000313" key="2">
    <source>
        <dbReference type="Proteomes" id="UP000228614"/>
    </source>
</evidence>
<accession>A0A2H0V752</accession>